<protein>
    <submittedName>
        <fullName evidence="7">Methylmalonyl Co-A mutase-associated GTPase MeaB</fullName>
    </submittedName>
</protein>
<proteinExistence type="inferred from homology"/>
<feature type="domain" description="AAA+ ATPase" evidence="6">
    <location>
        <begin position="46"/>
        <end position="196"/>
    </location>
</feature>
<keyword evidence="3" id="KW-0378">Hydrolase</keyword>
<evidence type="ECO:0000256" key="1">
    <source>
        <dbReference type="ARBA" id="ARBA00009625"/>
    </source>
</evidence>
<dbReference type="EMBL" id="DTKJ01000005">
    <property type="protein sequence ID" value="HGZ10683.1"/>
    <property type="molecule type" value="Genomic_DNA"/>
</dbReference>
<dbReference type="SUPFAM" id="SSF52540">
    <property type="entry name" value="P-loop containing nucleoside triphosphate hydrolases"/>
    <property type="match status" value="1"/>
</dbReference>
<organism evidence="7">
    <name type="scientific">Desulfobacca acetoxidans</name>
    <dbReference type="NCBI Taxonomy" id="60893"/>
    <lineage>
        <taxon>Bacteria</taxon>
        <taxon>Pseudomonadati</taxon>
        <taxon>Thermodesulfobacteriota</taxon>
        <taxon>Desulfobaccia</taxon>
        <taxon>Desulfobaccales</taxon>
        <taxon>Desulfobaccaceae</taxon>
        <taxon>Desulfobacca</taxon>
    </lineage>
</organism>
<name>A0A7C5EPD7_9BACT</name>
<evidence type="ECO:0000256" key="4">
    <source>
        <dbReference type="ARBA" id="ARBA00023134"/>
    </source>
</evidence>
<comment type="similarity">
    <text evidence="1">Belongs to the SIMIBI class G3E GTPase family. ArgK/MeaB subfamily.</text>
</comment>
<dbReference type="InterPro" id="IPR052040">
    <property type="entry name" value="GTPase/Isobutyryl-CoA_mutase"/>
</dbReference>
<dbReference type="Gene3D" id="3.40.50.300">
    <property type="entry name" value="P-loop containing nucleotide triphosphate hydrolases"/>
    <property type="match status" value="1"/>
</dbReference>
<dbReference type="NCBIfam" id="TIGR00750">
    <property type="entry name" value="lao"/>
    <property type="match status" value="1"/>
</dbReference>
<keyword evidence="2" id="KW-0547">Nucleotide-binding</keyword>
<reference evidence="7" key="1">
    <citation type="journal article" date="2020" name="mSystems">
        <title>Genome- and Community-Level Interaction Insights into Carbon Utilization and Element Cycling Functions of Hydrothermarchaeota in Hydrothermal Sediment.</title>
        <authorList>
            <person name="Zhou Z."/>
            <person name="Liu Y."/>
            <person name="Xu W."/>
            <person name="Pan J."/>
            <person name="Luo Z.H."/>
            <person name="Li M."/>
        </authorList>
    </citation>
    <scope>NUCLEOTIDE SEQUENCE [LARGE SCALE GENOMIC DNA]</scope>
    <source>
        <strain evidence="7">SpSt-853</strain>
    </source>
</reference>
<keyword evidence="4" id="KW-0342">GTP-binding</keyword>
<gene>
    <name evidence="7" type="primary">meaB</name>
    <name evidence="7" type="ORF">ENW48_00515</name>
</gene>
<dbReference type="InterPro" id="IPR005129">
    <property type="entry name" value="GTPase_ArgK"/>
</dbReference>
<dbReference type="PANTHER" id="PTHR43087:SF1">
    <property type="entry name" value="LAO_AO TRANSPORT SYSTEM ATPASE"/>
    <property type="match status" value="1"/>
</dbReference>
<dbReference type="AlphaFoldDB" id="A0A7C5EPD7"/>
<dbReference type="InterPro" id="IPR027417">
    <property type="entry name" value="P-loop_NTPase"/>
</dbReference>
<dbReference type="GO" id="GO:0003924">
    <property type="term" value="F:GTPase activity"/>
    <property type="evidence" value="ECO:0007669"/>
    <property type="project" value="InterPro"/>
</dbReference>
<dbReference type="Pfam" id="PF03308">
    <property type="entry name" value="MeaB"/>
    <property type="match status" value="1"/>
</dbReference>
<accession>A0A7C5EPD7</accession>
<dbReference type="InterPro" id="IPR003593">
    <property type="entry name" value="AAA+_ATPase"/>
</dbReference>
<evidence type="ECO:0000259" key="6">
    <source>
        <dbReference type="SMART" id="SM00382"/>
    </source>
</evidence>
<dbReference type="CDD" id="cd03114">
    <property type="entry name" value="MMAA-like"/>
    <property type="match status" value="1"/>
</dbReference>
<dbReference type="GO" id="GO:0005525">
    <property type="term" value="F:GTP binding"/>
    <property type="evidence" value="ECO:0007669"/>
    <property type="project" value="UniProtKB-KW"/>
</dbReference>
<evidence type="ECO:0000256" key="3">
    <source>
        <dbReference type="ARBA" id="ARBA00022801"/>
    </source>
</evidence>
<keyword evidence="5" id="KW-0143">Chaperone</keyword>
<dbReference type="SMART" id="SM00382">
    <property type="entry name" value="AAA"/>
    <property type="match status" value="1"/>
</dbReference>
<dbReference type="PANTHER" id="PTHR43087">
    <property type="entry name" value="LYSINE/ARGININE/ORNITHINE TRANSPORT SYSTEM KINASE"/>
    <property type="match status" value="1"/>
</dbReference>
<sequence length="323" mass="35082">MEDPREVAELVVSGNVRAAARLIRDLDDGLPRAREVLKHLYPKTGRAHIVGLTGSPGVGKSTLTDRIIQHLRAAGQTVGVVAVDPTSPFSGGAILGDRIRMQRHATDEGVFIRSLATRGHFGGLTASARAILTVLDAMGKDYLLVETVGVGQDEVEVAATAYTTIVVTVPGLGDDIQALKAGLLEVADILVVNKADREGAERTLQDLLLMLDMRKSAHDPLAWQPKVYLTRAKDGEGVGELMAGIREHQAFLAREGGRALRVARRKQVRQELLELLKEGIFSRLVARLGQNGQLEALLDDILDRRLDPYSASEEVLTRYLRLG</sequence>
<evidence type="ECO:0000313" key="7">
    <source>
        <dbReference type="EMBL" id="HGZ10683.1"/>
    </source>
</evidence>
<comment type="caution">
    <text evidence="7">The sequence shown here is derived from an EMBL/GenBank/DDBJ whole genome shotgun (WGS) entry which is preliminary data.</text>
</comment>
<evidence type="ECO:0000256" key="2">
    <source>
        <dbReference type="ARBA" id="ARBA00022741"/>
    </source>
</evidence>
<evidence type="ECO:0000256" key="5">
    <source>
        <dbReference type="ARBA" id="ARBA00023186"/>
    </source>
</evidence>